<dbReference type="InterPro" id="IPR016055">
    <property type="entry name" value="A-D-PHexomutase_a/b/a-I/II/III"/>
</dbReference>
<evidence type="ECO:0000256" key="2">
    <source>
        <dbReference type="ARBA" id="ARBA00010231"/>
    </source>
</evidence>
<keyword evidence="3" id="KW-0597">Phosphoprotein</keyword>
<keyword evidence="6" id="KW-0413">Isomerase</keyword>
<dbReference type="PROSITE" id="PS00710">
    <property type="entry name" value="PGM_PMM"/>
    <property type="match status" value="1"/>
</dbReference>
<keyword evidence="4" id="KW-0479">Metal-binding</keyword>
<evidence type="ECO:0000256" key="3">
    <source>
        <dbReference type="ARBA" id="ARBA00022553"/>
    </source>
</evidence>
<sequence>MTDHAHASDTGGSPAPGSDNGAATDATNDAAASPATVTDPAVLAAAREWLAHDPDDATRDELSTLIQKAESGGSAATSDADDAAAELADRFSGPLTFGTAGLRGEVGAGESRMNRATVIRATAGLCAHLRDIVGEGFTVVVGCDARHGSSDFHRDAAAVIAAAGGRALALPPQLPTPVTAFAVRHLGADAGVMVTASHNPPRDNGYKVYLGGRAVDSDERRGVQIIAPHDAAIAAHIAAAPPADEVPRDEAAAEHLGPELLDAYVARATSLASSSEPADRAATRIVVTPMHGVGGETITRVLREAGFTDVAVVEEQFAPDPDFPTVAFPNPEEDGALDLAFALARDRGADVIIAADPDADRCSVAIPDSAFDGGWRQLSGDEIGALLGEMIAAQVETGRAGDGPSQSKEAGGEEADAGHRPTLANSIVSSRLNARIAAAHGLDHATTLTGFKWIAGTPGMVFGYEEAIGYCSDPARVRDKDGVTAAVRVADLVAKLKSEGRGPADLLDDLARAHGLHATVPLTFRVEDTALIAEGMARLRATPPETLAGSAVIAVHDLSDGWEGLPPTDGLMLFTEADDRVIARPSGTEPKLKCYLEVIVPVEGGDGSGGGAGPDGARADGAGDAAGVGAAPVPHDAAAGRLHVIAAELSEVLGM</sequence>
<evidence type="ECO:0000313" key="12">
    <source>
        <dbReference type="Proteomes" id="UP000426857"/>
    </source>
</evidence>
<evidence type="ECO:0000256" key="4">
    <source>
        <dbReference type="ARBA" id="ARBA00022723"/>
    </source>
</evidence>
<feature type="domain" description="Alpha-D-phosphohexomutase alpha/beta/alpha" evidence="9">
    <location>
        <begin position="262"/>
        <end position="365"/>
    </location>
</feature>
<dbReference type="InterPro" id="IPR005845">
    <property type="entry name" value="A-D-PHexomutase_a/b/a-II"/>
</dbReference>
<dbReference type="Pfam" id="PF02878">
    <property type="entry name" value="PGM_PMM_I"/>
    <property type="match status" value="1"/>
</dbReference>
<dbReference type="RefSeq" id="WP_155868710.1">
    <property type="nucleotide sequence ID" value="NZ_CP046322.1"/>
</dbReference>
<accession>A0A6B8TT42</accession>
<dbReference type="AlphaFoldDB" id="A0A6B8TT42"/>
<dbReference type="GO" id="GO:0008973">
    <property type="term" value="F:phosphopentomutase activity"/>
    <property type="evidence" value="ECO:0007669"/>
    <property type="project" value="TreeGrafter"/>
</dbReference>
<evidence type="ECO:0000256" key="1">
    <source>
        <dbReference type="ARBA" id="ARBA00001946"/>
    </source>
</evidence>
<feature type="region of interest" description="Disordered" evidence="7">
    <location>
        <begin position="1"/>
        <end position="39"/>
    </location>
</feature>
<dbReference type="InterPro" id="IPR016066">
    <property type="entry name" value="A-D-PHexomutase_CS"/>
</dbReference>
<dbReference type="Pfam" id="PF02879">
    <property type="entry name" value="PGM_PMM_II"/>
    <property type="match status" value="1"/>
</dbReference>
<protein>
    <submittedName>
        <fullName evidence="11">Phospho-sugar mutase</fullName>
    </submittedName>
</protein>
<comment type="cofactor">
    <cofactor evidence="1">
        <name>Mg(2+)</name>
        <dbReference type="ChEBI" id="CHEBI:18420"/>
    </cofactor>
</comment>
<feature type="compositionally biased region" description="Low complexity" evidence="7">
    <location>
        <begin position="18"/>
        <end position="36"/>
    </location>
</feature>
<gene>
    <name evidence="11" type="ORF">FOB82_05920</name>
</gene>
<dbReference type="InterPro" id="IPR005844">
    <property type="entry name" value="A-D-PHexomutase_a/b/a-I"/>
</dbReference>
<feature type="domain" description="Alpha-D-phosphohexomutase alpha/beta/alpha" evidence="10">
    <location>
        <begin position="421"/>
        <end position="509"/>
    </location>
</feature>
<dbReference type="Proteomes" id="UP000426857">
    <property type="component" value="Chromosome"/>
</dbReference>
<dbReference type="EMBL" id="CP046322">
    <property type="protein sequence ID" value="QGS34560.1"/>
    <property type="molecule type" value="Genomic_DNA"/>
</dbReference>
<dbReference type="GO" id="GO:0006166">
    <property type="term" value="P:purine ribonucleoside salvage"/>
    <property type="evidence" value="ECO:0007669"/>
    <property type="project" value="TreeGrafter"/>
</dbReference>
<dbReference type="SUPFAM" id="SSF53738">
    <property type="entry name" value="Phosphoglucomutase, first 3 domains"/>
    <property type="match status" value="3"/>
</dbReference>
<dbReference type="PANTHER" id="PTHR45745:SF1">
    <property type="entry name" value="PHOSPHOGLUCOMUTASE 2B-RELATED"/>
    <property type="match status" value="1"/>
</dbReference>
<dbReference type="CDD" id="cd05799">
    <property type="entry name" value="PGM2"/>
    <property type="match status" value="1"/>
</dbReference>
<name>A0A6B8TT42_9CORY</name>
<dbReference type="Gene3D" id="3.30.310.50">
    <property type="entry name" value="Alpha-D-phosphohexomutase, C-terminal domain"/>
    <property type="match status" value="1"/>
</dbReference>
<evidence type="ECO:0000256" key="6">
    <source>
        <dbReference type="ARBA" id="ARBA00023235"/>
    </source>
</evidence>
<feature type="compositionally biased region" description="Low complexity" evidence="7">
    <location>
        <begin position="615"/>
        <end position="628"/>
    </location>
</feature>
<feature type="region of interest" description="Disordered" evidence="7">
    <location>
        <begin position="397"/>
        <end position="419"/>
    </location>
</feature>
<dbReference type="InterPro" id="IPR036900">
    <property type="entry name" value="A-D-PHexomutase_C_sf"/>
</dbReference>
<keyword evidence="5" id="KW-0460">Magnesium</keyword>
<evidence type="ECO:0000313" key="11">
    <source>
        <dbReference type="EMBL" id="QGS34560.1"/>
    </source>
</evidence>
<dbReference type="Pfam" id="PF02880">
    <property type="entry name" value="PGM_PMM_III"/>
    <property type="match status" value="1"/>
</dbReference>
<evidence type="ECO:0000256" key="7">
    <source>
        <dbReference type="SAM" id="MobiDB-lite"/>
    </source>
</evidence>
<evidence type="ECO:0000259" key="9">
    <source>
        <dbReference type="Pfam" id="PF02879"/>
    </source>
</evidence>
<dbReference type="Gene3D" id="3.40.120.10">
    <property type="entry name" value="Alpha-D-Glucose-1,6-Bisphosphate, subunit A, domain 3"/>
    <property type="match status" value="3"/>
</dbReference>
<comment type="similarity">
    <text evidence="2">Belongs to the phosphohexose mutase family.</text>
</comment>
<organism evidence="11 12">
    <name type="scientific">Corynebacterium xerosis</name>
    <dbReference type="NCBI Taxonomy" id="1725"/>
    <lineage>
        <taxon>Bacteria</taxon>
        <taxon>Bacillati</taxon>
        <taxon>Actinomycetota</taxon>
        <taxon>Actinomycetes</taxon>
        <taxon>Mycobacteriales</taxon>
        <taxon>Corynebacteriaceae</taxon>
        <taxon>Corynebacterium</taxon>
    </lineage>
</organism>
<dbReference type="PRINTS" id="PR00509">
    <property type="entry name" value="PGMPMM"/>
</dbReference>
<evidence type="ECO:0000259" key="10">
    <source>
        <dbReference type="Pfam" id="PF02880"/>
    </source>
</evidence>
<dbReference type="SUPFAM" id="SSF55957">
    <property type="entry name" value="Phosphoglucomutase, C-terminal domain"/>
    <property type="match status" value="1"/>
</dbReference>
<feature type="region of interest" description="Disordered" evidence="7">
    <location>
        <begin position="606"/>
        <end position="628"/>
    </location>
</feature>
<reference evidence="11 12" key="1">
    <citation type="submission" date="2019-11" db="EMBL/GenBank/DDBJ databases">
        <title>FDA dAtabase for Regulatory Grade micrObial Sequences (FDA-ARGOS): Supporting development and validation of Infectious Disease Dx tests.</title>
        <authorList>
            <person name="Kerrigan L."/>
            <person name="Long C."/>
            <person name="Tallon L."/>
            <person name="Sadzewicz L."/>
            <person name="Vavikolanu K."/>
            <person name="Mehta A."/>
            <person name="Aluvathingal J."/>
            <person name="Nadendla S."/>
            <person name="Yan Y."/>
            <person name="Sichtig H."/>
        </authorList>
    </citation>
    <scope>NUCLEOTIDE SEQUENCE [LARGE SCALE GENOMIC DNA]</scope>
    <source>
        <strain evidence="11 12">FDAARGOS_674</strain>
    </source>
</reference>
<proteinExistence type="inferred from homology"/>
<dbReference type="InterPro" id="IPR005846">
    <property type="entry name" value="A-D-PHexomutase_a/b/a-III"/>
</dbReference>
<dbReference type="GO" id="GO:0000287">
    <property type="term" value="F:magnesium ion binding"/>
    <property type="evidence" value="ECO:0007669"/>
    <property type="project" value="InterPro"/>
</dbReference>
<evidence type="ECO:0000256" key="5">
    <source>
        <dbReference type="ARBA" id="ARBA00022842"/>
    </source>
</evidence>
<evidence type="ECO:0000259" key="8">
    <source>
        <dbReference type="Pfam" id="PF02878"/>
    </source>
</evidence>
<dbReference type="GO" id="GO:0005975">
    <property type="term" value="P:carbohydrate metabolic process"/>
    <property type="evidence" value="ECO:0007669"/>
    <property type="project" value="InterPro"/>
</dbReference>
<dbReference type="PANTHER" id="PTHR45745">
    <property type="entry name" value="PHOSPHOMANNOMUTASE 45A"/>
    <property type="match status" value="1"/>
</dbReference>
<feature type="domain" description="Alpha-D-phosphohexomutase alpha/beta/alpha" evidence="8">
    <location>
        <begin position="96"/>
        <end position="221"/>
    </location>
</feature>
<dbReference type="InterPro" id="IPR005841">
    <property type="entry name" value="Alpha-D-phosphohexomutase_SF"/>
</dbReference>
<dbReference type="KEGG" id="cxe:FOB82_05920"/>